<protein>
    <recommendedName>
        <fullName evidence="5">ethanolamine kinase</fullName>
        <ecNumber evidence="5">2.7.1.82</ecNumber>
    </recommendedName>
</protein>
<dbReference type="AlphaFoldDB" id="A0ABD0JAB7"/>
<evidence type="ECO:0000256" key="4">
    <source>
        <dbReference type="ARBA" id="ARBA00038211"/>
    </source>
</evidence>
<evidence type="ECO:0000313" key="6">
    <source>
        <dbReference type="EMBL" id="KAK7466787.1"/>
    </source>
</evidence>
<keyword evidence="1" id="KW-0443">Lipid metabolism</keyword>
<accession>A0ABD0JAB7</accession>
<evidence type="ECO:0000313" key="7">
    <source>
        <dbReference type="Proteomes" id="UP001519460"/>
    </source>
</evidence>
<dbReference type="CDD" id="cd05157">
    <property type="entry name" value="ETNK_euk"/>
    <property type="match status" value="1"/>
</dbReference>
<keyword evidence="7" id="KW-1185">Reference proteome</keyword>
<evidence type="ECO:0000256" key="2">
    <source>
        <dbReference type="ARBA" id="ARBA00023264"/>
    </source>
</evidence>
<dbReference type="GO" id="GO:0008654">
    <property type="term" value="P:phospholipid biosynthetic process"/>
    <property type="evidence" value="ECO:0007669"/>
    <property type="project" value="UniProtKB-KW"/>
</dbReference>
<dbReference type="EC" id="2.7.1.82" evidence="5"/>
<dbReference type="Pfam" id="PF01633">
    <property type="entry name" value="Choline_kinase"/>
    <property type="match status" value="1"/>
</dbReference>
<reference evidence="6 7" key="1">
    <citation type="journal article" date="2023" name="Sci. Data">
        <title>Genome assembly of the Korean intertidal mud-creeper Batillaria attramentaria.</title>
        <authorList>
            <person name="Patra A.K."/>
            <person name="Ho P.T."/>
            <person name="Jun S."/>
            <person name="Lee S.J."/>
            <person name="Kim Y."/>
            <person name="Won Y.J."/>
        </authorList>
    </citation>
    <scope>NUCLEOTIDE SEQUENCE [LARGE SCALE GENOMIC DNA]</scope>
    <source>
        <strain evidence="6">Wonlab-2016</strain>
    </source>
</reference>
<keyword evidence="1" id="KW-0594">Phospholipid biosynthesis</keyword>
<dbReference type="EMBL" id="JACVVK020000545">
    <property type="protein sequence ID" value="KAK7466787.1"/>
    <property type="molecule type" value="Genomic_DNA"/>
</dbReference>
<sequence>MAAPRFLDITVDTNKFEEGALEVLKHVRPSWPQASVGFRSQPDDVVLIRVNGEATELIIDRKAEVETFRLLSAAKCSPPMYAQFHNGMAYGFFHGKPLDESMARDDNIATLIAKEMVRLHSVQPDQQDPAQRRSYYSAKTQNFLNVAPTSFDDPKRQEIFQRDIPSKADLQKELDEILQQLRALNMPVVFSHNDLLLKNIIYDEEKDEVHFIDYEYAFLNYEAYDIGNHFCEYAGIDEVNYDLYPDKPYQMKWLRRYLEFSYQAKGRPATEVTDTDVERLYVQANKCACAAHFFWGIWALIQAKNSSIDFDFLGYASLRLNEYFRRKKEFFSLALP</sequence>
<comment type="pathway">
    <text evidence="3">Phospholipid metabolism; phosphatidylethanolamine biosynthesis; phosphatidylethanolamine from ethanolamine: step 1/3.</text>
</comment>
<comment type="similarity">
    <text evidence="4">Belongs to the choline/ethanolamine kinase family.</text>
</comment>
<dbReference type="PANTHER" id="PTHR22603">
    <property type="entry name" value="CHOLINE/ETHANOALAMINE KINASE"/>
    <property type="match status" value="1"/>
</dbReference>
<dbReference type="InterPro" id="IPR011009">
    <property type="entry name" value="Kinase-like_dom_sf"/>
</dbReference>
<evidence type="ECO:0000256" key="1">
    <source>
        <dbReference type="ARBA" id="ARBA00023209"/>
    </source>
</evidence>
<proteinExistence type="inferred from homology"/>
<evidence type="ECO:0000256" key="3">
    <source>
        <dbReference type="ARBA" id="ARBA00037883"/>
    </source>
</evidence>
<evidence type="ECO:0000256" key="5">
    <source>
        <dbReference type="ARBA" id="ARBA00038874"/>
    </source>
</evidence>
<dbReference type="GO" id="GO:0004305">
    <property type="term" value="F:ethanolamine kinase activity"/>
    <property type="evidence" value="ECO:0007669"/>
    <property type="project" value="UniProtKB-EC"/>
</dbReference>
<dbReference type="Proteomes" id="UP001519460">
    <property type="component" value="Unassembled WGS sequence"/>
</dbReference>
<keyword evidence="1" id="KW-0444">Lipid biosynthesis</keyword>
<dbReference type="Gene3D" id="3.30.200.20">
    <property type="entry name" value="Phosphorylase Kinase, domain 1"/>
    <property type="match status" value="1"/>
</dbReference>
<dbReference type="PANTHER" id="PTHR22603:SF66">
    <property type="entry name" value="ETHANOLAMINE KINASE"/>
    <property type="match status" value="1"/>
</dbReference>
<dbReference type="Gene3D" id="3.90.1200.10">
    <property type="match status" value="1"/>
</dbReference>
<dbReference type="SUPFAM" id="SSF56112">
    <property type="entry name" value="Protein kinase-like (PK-like)"/>
    <property type="match status" value="1"/>
</dbReference>
<name>A0ABD0JAB7_9CAEN</name>
<keyword evidence="2" id="KW-1208">Phospholipid metabolism</keyword>
<gene>
    <name evidence="6" type="ORF">BaRGS_00037103</name>
</gene>
<organism evidence="6 7">
    <name type="scientific">Batillaria attramentaria</name>
    <dbReference type="NCBI Taxonomy" id="370345"/>
    <lineage>
        <taxon>Eukaryota</taxon>
        <taxon>Metazoa</taxon>
        <taxon>Spiralia</taxon>
        <taxon>Lophotrochozoa</taxon>
        <taxon>Mollusca</taxon>
        <taxon>Gastropoda</taxon>
        <taxon>Caenogastropoda</taxon>
        <taxon>Sorbeoconcha</taxon>
        <taxon>Cerithioidea</taxon>
        <taxon>Batillariidae</taxon>
        <taxon>Batillaria</taxon>
    </lineage>
</organism>
<comment type="caution">
    <text evidence="6">The sequence shown here is derived from an EMBL/GenBank/DDBJ whole genome shotgun (WGS) entry which is preliminary data.</text>
</comment>